<dbReference type="Pfam" id="PF22200">
    <property type="entry name" value="ExsA_N"/>
    <property type="match status" value="1"/>
</dbReference>
<dbReference type="InterPro" id="IPR054015">
    <property type="entry name" value="ExsA-like_N"/>
</dbReference>
<dbReference type="PRINTS" id="PR00032">
    <property type="entry name" value="HTHARAC"/>
</dbReference>
<dbReference type="InterPro" id="IPR009057">
    <property type="entry name" value="Homeodomain-like_sf"/>
</dbReference>
<keyword evidence="3" id="KW-0804">Transcription</keyword>
<keyword evidence="2" id="KW-0238">DNA-binding</keyword>
<dbReference type="Gene3D" id="1.10.10.60">
    <property type="entry name" value="Homeodomain-like"/>
    <property type="match status" value="1"/>
</dbReference>
<dbReference type="PROSITE" id="PS01124">
    <property type="entry name" value="HTH_ARAC_FAMILY_2"/>
    <property type="match status" value="1"/>
</dbReference>
<gene>
    <name evidence="5" type="ORF">ACFOOI_13155</name>
</gene>
<dbReference type="PROSITE" id="PS00041">
    <property type="entry name" value="HTH_ARAC_FAMILY_1"/>
    <property type="match status" value="1"/>
</dbReference>
<feature type="domain" description="HTH araC/xylS-type" evidence="4">
    <location>
        <begin position="185"/>
        <end position="282"/>
    </location>
</feature>
<dbReference type="SMART" id="SM00342">
    <property type="entry name" value="HTH_ARAC"/>
    <property type="match status" value="1"/>
</dbReference>
<protein>
    <submittedName>
        <fullName evidence="5">AraC family transcriptional regulator</fullName>
    </submittedName>
</protein>
<name>A0ABV7Z068_9BACT</name>
<evidence type="ECO:0000313" key="6">
    <source>
        <dbReference type="Proteomes" id="UP001595616"/>
    </source>
</evidence>
<evidence type="ECO:0000313" key="5">
    <source>
        <dbReference type="EMBL" id="MFC3811603.1"/>
    </source>
</evidence>
<evidence type="ECO:0000259" key="4">
    <source>
        <dbReference type="PROSITE" id="PS01124"/>
    </source>
</evidence>
<sequence>MLRVPSEIPAHQFESLKIQETTFVAYRSDIYPSKNDVFFEENAVIYVLEGDKIFSSSQSEVKVQKGDVLFIKRGYYLMSESTNAAYRSLVFFFDDKILKEFVGQNLELFESHGTETINSTLLLTLKSNETFGKYVESLLPYFKTKTKYLNQFLKLKVQELLLHLLEFDKQNQLKDLLFSIYAGQKADLEYIVNTFYQKPLSLNELARISGRSLSSFKREFIEKYGASPGQWIKDKKLEQAAFLLKNNLGNVEQVADMVGYESVSHFIKTYKAKFGTTPHKTK</sequence>
<proteinExistence type="predicted"/>
<dbReference type="PANTHER" id="PTHR43280">
    <property type="entry name" value="ARAC-FAMILY TRANSCRIPTIONAL REGULATOR"/>
    <property type="match status" value="1"/>
</dbReference>
<dbReference type="SUPFAM" id="SSF46689">
    <property type="entry name" value="Homeodomain-like"/>
    <property type="match status" value="2"/>
</dbReference>
<evidence type="ECO:0000256" key="3">
    <source>
        <dbReference type="ARBA" id="ARBA00023163"/>
    </source>
</evidence>
<dbReference type="EMBL" id="JBHRYQ010000001">
    <property type="protein sequence ID" value="MFC3811603.1"/>
    <property type="molecule type" value="Genomic_DNA"/>
</dbReference>
<reference evidence="6" key="1">
    <citation type="journal article" date="2019" name="Int. J. Syst. Evol. Microbiol.">
        <title>The Global Catalogue of Microorganisms (GCM) 10K type strain sequencing project: providing services to taxonomists for standard genome sequencing and annotation.</title>
        <authorList>
            <consortium name="The Broad Institute Genomics Platform"/>
            <consortium name="The Broad Institute Genome Sequencing Center for Infectious Disease"/>
            <person name="Wu L."/>
            <person name="Ma J."/>
        </authorList>
    </citation>
    <scope>NUCLEOTIDE SEQUENCE [LARGE SCALE GENOMIC DNA]</scope>
    <source>
        <strain evidence="6">CECT 7956</strain>
    </source>
</reference>
<evidence type="ECO:0000256" key="2">
    <source>
        <dbReference type="ARBA" id="ARBA00023125"/>
    </source>
</evidence>
<organism evidence="5 6">
    <name type="scientific">Lacihabitans lacunae</name>
    <dbReference type="NCBI Taxonomy" id="1028214"/>
    <lineage>
        <taxon>Bacteria</taxon>
        <taxon>Pseudomonadati</taxon>
        <taxon>Bacteroidota</taxon>
        <taxon>Cytophagia</taxon>
        <taxon>Cytophagales</taxon>
        <taxon>Leadbetterellaceae</taxon>
        <taxon>Lacihabitans</taxon>
    </lineage>
</organism>
<dbReference type="InterPro" id="IPR018060">
    <property type="entry name" value="HTH_AraC"/>
</dbReference>
<dbReference type="RefSeq" id="WP_379838440.1">
    <property type="nucleotide sequence ID" value="NZ_JBHRYQ010000001.1"/>
</dbReference>
<accession>A0ABV7Z068</accession>
<dbReference type="Proteomes" id="UP001595616">
    <property type="component" value="Unassembled WGS sequence"/>
</dbReference>
<comment type="caution">
    <text evidence="5">The sequence shown here is derived from an EMBL/GenBank/DDBJ whole genome shotgun (WGS) entry which is preliminary data.</text>
</comment>
<dbReference type="PANTHER" id="PTHR43280:SF2">
    <property type="entry name" value="HTH-TYPE TRANSCRIPTIONAL REGULATOR EXSA"/>
    <property type="match status" value="1"/>
</dbReference>
<keyword evidence="1" id="KW-0805">Transcription regulation</keyword>
<keyword evidence="6" id="KW-1185">Reference proteome</keyword>
<dbReference type="InterPro" id="IPR018062">
    <property type="entry name" value="HTH_AraC-typ_CS"/>
</dbReference>
<evidence type="ECO:0000256" key="1">
    <source>
        <dbReference type="ARBA" id="ARBA00023015"/>
    </source>
</evidence>
<dbReference type="Pfam" id="PF12833">
    <property type="entry name" value="HTH_18"/>
    <property type="match status" value="1"/>
</dbReference>
<dbReference type="InterPro" id="IPR020449">
    <property type="entry name" value="Tscrpt_reg_AraC-type_HTH"/>
</dbReference>